<dbReference type="SMART" id="SM00184">
    <property type="entry name" value="RING"/>
    <property type="match status" value="1"/>
</dbReference>
<keyword evidence="1" id="KW-0479">Metal-binding</keyword>
<keyword evidence="3" id="KW-0862">Zinc</keyword>
<evidence type="ECO:0000313" key="7">
    <source>
        <dbReference type="EMBL" id="KAH7132409.1"/>
    </source>
</evidence>
<dbReference type="InterPro" id="IPR001841">
    <property type="entry name" value="Znf_RING"/>
</dbReference>
<comment type="caution">
    <text evidence="7">The sequence shown here is derived from an EMBL/GenBank/DDBJ whole genome shotgun (WGS) entry which is preliminary data.</text>
</comment>
<dbReference type="OrthoDB" id="8062037at2759"/>
<evidence type="ECO:0000256" key="3">
    <source>
        <dbReference type="ARBA" id="ARBA00022833"/>
    </source>
</evidence>
<dbReference type="InterPro" id="IPR013083">
    <property type="entry name" value="Znf_RING/FYVE/PHD"/>
</dbReference>
<protein>
    <recommendedName>
        <fullName evidence="6">RING-type domain-containing protein</fullName>
    </recommendedName>
</protein>
<dbReference type="Gene3D" id="3.30.40.10">
    <property type="entry name" value="Zinc/RING finger domain, C3HC4 (zinc finger)"/>
    <property type="match status" value="1"/>
</dbReference>
<keyword evidence="8" id="KW-1185">Reference proteome</keyword>
<organism evidence="7 8">
    <name type="scientific">Dendryphion nanum</name>
    <dbReference type="NCBI Taxonomy" id="256645"/>
    <lineage>
        <taxon>Eukaryota</taxon>
        <taxon>Fungi</taxon>
        <taxon>Dikarya</taxon>
        <taxon>Ascomycota</taxon>
        <taxon>Pezizomycotina</taxon>
        <taxon>Dothideomycetes</taxon>
        <taxon>Pleosporomycetidae</taxon>
        <taxon>Pleosporales</taxon>
        <taxon>Torulaceae</taxon>
        <taxon>Dendryphion</taxon>
    </lineage>
</organism>
<evidence type="ECO:0000256" key="5">
    <source>
        <dbReference type="SAM" id="MobiDB-lite"/>
    </source>
</evidence>
<dbReference type="Pfam" id="PF13639">
    <property type="entry name" value="zf-RING_2"/>
    <property type="match status" value="1"/>
</dbReference>
<gene>
    <name evidence="7" type="ORF">B0J11DRAFT_521638</name>
</gene>
<dbReference type="EMBL" id="JAGMWT010000003">
    <property type="protein sequence ID" value="KAH7132409.1"/>
    <property type="molecule type" value="Genomic_DNA"/>
</dbReference>
<dbReference type="CDD" id="cd16448">
    <property type="entry name" value="RING-H2"/>
    <property type="match status" value="1"/>
</dbReference>
<evidence type="ECO:0000313" key="8">
    <source>
        <dbReference type="Proteomes" id="UP000700596"/>
    </source>
</evidence>
<evidence type="ECO:0000256" key="2">
    <source>
        <dbReference type="ARBA" id="ARBA00022771"/>
    </source>
</evidence>
<keyword evidence="2 4" id="KW-0863">Zinc-finger</keyword>
<evidence type="ECO:0000259" key="6">
    <source>
        <dbReference type="PROSITE" id="PS50089"/>
    </source>
</evidence>
<dbReference type="PROSITE" id="PS50089">
    <property type="entry name" value="ZF_RING_2"/>
    <property type="match status" value="1"/>
</dbReference>
<dbReference type="AlphaFoldDB" id="A0A9P9IVL4"/>
<proteinExistence type="predicted"/>
<feature type="region of interest" description="Disordered" evidence="5">
    <location>
        <begin position="89"/>
        <end position="127"/>
    </location>
</feature>
<feature type="domain" description="RING-type" evidence="6">
    <location>
        <begin position="34"/>
        <end position="79"/>
    </location>
</feature>
<dbReference type="GO" id="GO:0008270">
    <property type="term" value="F:zinc ion binding"/>
    <property type="evidence" value="ECO:0007669"/>
    <property type="project" value="UniProtKB-KW"/>
</dbReference>
<accession>A0A9P9IVL4</accession>
<dbReference type="SUPFAM" id="SSF57850">
    <property type="entry name" value="RING/U-box"/>
    <property type="match status" value="1"/>
</dbReference>
<reference evidence="7" key="1">
    <citation type="journal article" date="2021" name="Nat. Commun.">
        <title>Genetic determinants of endophytism in the Arabidopsis root mycobiome.</title>
        <authorList>
            <person name="Mesny F."/>
            <person name="Miyauchi S."/>
            <person name="Thiergart T."/>
            <person name="Pickel B."/>
            <person name="Atanasova L."/>
            <person name="Karlsson M."/>
            <person name="Huettel B."/>
            <person name="Barry K.W."/>
            <person name="Haridas S."/>
            <person name="Chen C."/>
            <person name="Bauer D."/>
            <person name="Andreopoulos W."/>
            <person name="Pangilinan J."/>
            <person name="LaButti K."/>
            <person name="Riley R."/>
            <person name="Lipzen A."/>
            <person name="Clum A."/>
            <person name="Drula E."/>
            <person name="Henrissat B."/>
            <person name="Kohler A."/>
            <person name="Grigoriev I.V."/>
            <person name="Martin F.M."/>
            <person name="Hacquard S."/>
        </authorList>
    </citation>
    <scope>NUCLEOTIDE SEQUENCE</scope>
    <source>
        <strain evidence="7">MPI-CAGE-CH-0243</strain>
    </source>
</reference>
<dbReference type="SMART" id="SM00744">
    <property type="entry name" value="RINGv"/>
    <property type="match status" value="1"/>
</dbReference>
<name>A0A9P9IVL4_9PLEO</name>
<dbReference type="PANTHER" id="PTHR45969">
    <property type="entry name" value="RING ZINC FINGER PROTEIN-RELATED"/>
    <property type="match status" value="1"/>
</dbReference>
<dbReference type="InterPro" id="IPR011016">
    <property type="entry name" value="Znf_RING-CH"/>
</dbReference>
<sequence>MSAFNDPGFMATGHLIDTTQHTIAAPNPPENEKCGICLEGKEGGLLRKPHTCNHLFHAGCLDEWANSTNDNAHKCPVCRIEFTPEHRPFVARPLTGGQDDSENYGNNDDWLGGHNHQNRRPSSEYNR</sequence>
<evidence type="ECO:0000256" key="4">
    <source>
        <dbReference type="PROSITE-ProRule" id="PRU00175"/>
    </source>
</evidence>
<dbReference type="Proteomes" id="UP000700596">
    <property type="component" value="Unassembled WGS sequence"/>
</dbReference>
<evidence type="ECO:0000256" key="1">
    <source>
        <dbReference type="ARBA" id="ARBA00022723"/>
    </source>
</evidence>